<dbReference type="OrthoDB" id="3457556at2"/>
<organism evidence="1 2">
    <name type="scientific">Brevibacillus laterosporus</name>
    <name type="common">Bacillus laterosporus</name>
    <dbReference type="NCBI Taxonomy" id="1465"/>
    <lineage>
        <taxon>Bacteria</taxon>
        <taxon>Bacillati</taxon>
        <taxon>Bacillota</taxon>
        <taxon>Bacilli</taxon>
        <taxon>Bacillales</taxon>
        <taxon>Paenibacillaceae</taxon>
        <taxon>Brevibacillus</taxon>
    </lineage>
</organism>
<dbReference type="InterPro" id="IPR032713">
    <property type="entry name" value="EmrE"/>
</dbReference>
<dbReference type="Proteomes" id="UP000319432">
    <property type="component" value="Chromosome"/>
</dbReference>
<evidence type="ECO:0000313" key="2">
    <source>
        <dbReference type="Proteomes" id="UP000319432"/>
    </source>
</evidence>
<protein>
    <submittedName>
        <fullName evidence="1">Multidrug resistance efflux transporter family protein</fullName>
    </submittedName>
</protein>
<proteinExistence type="predicted"/>
<dbReference type="AlphaFoldDB" id="A0A502IP71"/>
<gene>
    <name evidence="1" type="ORF">EEL30_23325</name>
</gene>
<accession>A0A502IP71</accession>
<dbReference type="Pfam" id="PF13536">
    <property type="entry name" value="EmrE"/>
    <property type="match status" value="1"/>
</dbReference>
<dbReference type="EMBL" id="CP033464">
    <property type="protein sequence ID" value="QDX94959.1"/>
    <property type="molecule type" value="Genomic_DNA"/>
</dbReference>
<keyword evidence="2" id="KW-1185">Reference proteome</keyword>
<evidence type="ECO:0000313" key="1">
    <source>
        <dbReference type="EMBL" id="QDX94959.1"/>
    </source>
</evidence>
<reference evidence="1 2" key="1">
    <citation type="submission" date="2018-11" db="EMBL/GenBank/DDBJ databases">
        <title>Phylogenetic determinants of toxin gene distribution in genomes of Brevibacillus laterosporus.</title>
        <authorList>
            <person name="Glare T.R."/>
            <person name="Durrant A."/>
            <person name="Berry C."/>
            <person name="Palma L."/>
            <person name="Ormskirk M."/>
            <person name="Cox M.O."/>
        </authorList>
    </citation>
    <scope>NUCLEOTIDE SEQUENCE [LARGE SCALE GENOMIC DNA]</scope>
    <source>
        <strain evidence="1 2">1821L</strain>
    </source>
</reference>
<sequence>MRPIWIGIIASFFFAFTFVLNRSMELAGGSWMWSATLRYFFMLPPLLLLVFMRGNLGKLWIELRKHPREWMLWSTVGFGLFYAPFCFAQAYGPGWLIAGTWQITIISGSLLAPFFFEQKMGSQGLQVVRGTISLPGLWMSGVILLGIALMQSEQASLLQTKEVLLGFLPVVLASFAYPLGNRKMMQICGDRVDTYQRVLGMTICSMPFWIVLSVIALIVEGGPSQNQILQTSMVALFSGVCATVLFFRATEMVKGSMRQLAAVEATQSMEVLFATAGEVIWLSASLPTPIASVGLLLIMVGMVLHSLVSGRKEKETPPVNVAG</sequence>
<name>A0A502IP71_BRELA</name>